<feature type="compositionally biased region" description="Polar residues" evidence="1">
    <location>
        <begin position="12"/>
        <end position="28"/>
    </location>
</feature>
<evidence type="ECO:0000256" key="1">
    <source>
        <dbReference type="SAM" id="MobiDB-lite"/>
    </source>
</evidence>
<keyword evidence="3" id="KW-1185">Reference proteome</keyword>
<comment type="caution">
    <text evidence="2">The sequence shown here is derived from an EMBL/GenBank/DDBJ whole genome shotgun (WGS) entry which is preliminary data.</text>
</comment>
<evidence type="ECO:0000313" key="3">
    <source>
        <dbReference type="Proteomes" id="UP000328092"/>
    </source>
</evidence>
<sequence length="97" mass="10382">MTAGPESECSRETGQQGTRATGSDSDAAQRQPFVRVPPASDTMDFSTGFGLPREASEPGRNDALDPPLQYGYAAARSRAEPIDERFAKLGTYEIAIS</sequence>
<dbReference type="Proteomes" id="UP000328092">
    <property type="component" value="Unassembled WGS sequence"/>
</dbReference>
<protein>
    <submittedName>
        <fullName evidence="2">Uncharacterized protein</fullName>
    </submittedName>
</protein>
<evidence type="ECO:0000313" key="2">
    <source>
        <dbReference type="EMBL" id="VIO68831.1"/>
    </source>
</evidence>
<feature type="compositionally biased region" description="Basic and acidic residues" evidence="1">
    <location>
        <begin position="54"/>
        <end position="63"/>
    </location>
</feature>
<proteinExistence type="predicted"/>
<gene>
    <name evidence="2" type="ORF">CI1B_23800</name>
</gene>
<organism evidence="2 3">
    <name type="scientific">Bradyrhizobium ivorense</name>
    <dbReference type="NCBI Taxonomy" id="2511166"/>
    <lineage>
        <taxon>Bacteria</taxon>
        <taxon>Pseudomonadati</taxon>
        <taxon>Pseudomonadota</taxon>
        <taxon>Alphaproteobacteria</taxon>
        <taxon>Hyphomicrobiales</taxon>
        <taxon>Nitrobacteraceae</taxon>
        <taxon>Bradyrhizobium</taxon>
    </lineage>
</organism>
<accession>A0A508T3W9</accession>
<dbReference type="EMBL" id="CAADFC020000008">
    <property type="protein sequence ID" value="VIO68831.1"/>
    <property type="molecule type" value="Genomic_DNA"/>
</dbReference>
<feature type="region of interest" description="Disordered" evidence="1">
    <location>
        <begin position="1"/>
        <end position="67"/>
    </location>
</feature>
<name>A0A508T3W9_9BRAD</name>
<reference evidence="2" key="1">
    <citation type="submission" date="2019-02" db="EMBL/GenBank/DDBJ databases">
        <authorList>
            <person name="Pothier F.J."/>
        </authorList>
    </citation>
    <scope>NUCLEOTIDE SEQUENCE</scope>
    <source>
        <strain evidence="2">CI-1B</strain>
    </source>
</reference>
<dbReference type="AlphaFoldDB" id="A0A508T3W9"/>